<dbReference type="Pfam" id="PF00271">
    <property type="entry name" value="Helicase_C"/>
    <property type="match status" value="1"/>
</dbReference>
<dbReference type="GO" id="GO:0005829">
    <property type="term" value="C:cytosol"/>
    <property type="evidence" value="ECO:0007669"/>
    <property type="project" value="TreeGrafter"/>
</dbReference>
<keyword evidence="3 10" id="KW-0347">Helicase</keyword>
<organism evidence="10 11">
    <name type="scientific">Sphingomonas prati</name>
    <dbReference type="NCBI Taxonomy" id="1843237"/>
    <lineage>
        <taxon>Bacteria</taxon>
        <taxon>Pseudomonadati</taxon>
        <taxon>Pseudomonadota</taxon>
        <taxon>Alphaproteobacteria</taxon>
        <taxon>Sphingomonadales</taxon>
        <taxon>Sphingomonadaceae</taxon>
        <taxon>Sphingomonas</taxon>
    </lineage>
</organism>
<evidence type="ECO:0000256" key="5">
    <source>
        <dbReference type="ARBA" id="ARBA00038437"/>
    </source>
</evidence>
<reference evidence="10 11" key="1">
    <citation type="submission" date="2020-08" db="EMBL/GenBank/DDBJ databases">
        <title>Genomic Encyclopedia of Type Strains, Phase IV (KMG-IV): sequencing the most valuable type-strain genomes for metagenomic binning, comparative biology and taxonomic classification.</title>
        <authorList>
            <person name="Goeker M."/>
        </authorList>
    </citation>
    <scope>NUCLEOTIDE SEQUENCE [LARGE SCALE GENOMIC DNA]</scope>
    <source>
        <strain evidence="10 11">DSM 103336</strain>
    </source>
</reference>
<sequence>MTTMTFADLELAPSLLQALAEEGYVSPTPIQAQSIPMLLQGRDMLGMAQTGTGKTAAFALPLLHRLAANPRSAPRGGARILVLAPTRELVLQIAAGFESFGRHASLSVTTIFGGVSQFHQVKALEAGVDIIVAAPGRLLDLVDQGLCDLSALEALVLDEADQMLDMGFAKPIERIVATLPSDRHTLLFSATMPKSIATLAQSLLRDPAKVEIAPPSTTVERIEQSVMFLDAADKKTALLALLRTPEMGQAVVFTLQKNIANEVCAFISEGGITAEALHGNKSQGQRERALDAFRAGTVQVLVATDIAARGIDVDTVTHVFNHDLPSLPESYVHRIGRTGRAGRSGYAVTLCDAEQRAWLHDVEREIGLALTVRDDHPWHCEVARHSTKRAPVLGGGPVKQVKPQKDRERKIWTEAEKLAARMAARAA</sequence>
<dbReference type="PROSITE" id="PS51195">
    <property type="entry name" value="Q_MOTIF"/>
    <property type="match status" value="1"/>
</dbReference>
<dbReference type="GO" id="GO:0016787">
    <property type="term" value="F:hydrolase activity"/>
    <property type="evidence" value="ECO:0007669"/>
    <property type="project" value="UniProtKB-KW"/>
</dbReference>
<dbReference type="GO" id="GO:0003724">
    <property type="term" value="F:RNA helicase activity"/>
    <property type="evidence" value="ECO:0007669"/>
    <property type="project" value="UniProtKB-EC"/>
</dbReference>
<proteinExistence type="inferred from homology"/>
<dbReference type="InterPro" id="IPR050079">
    <property type="entry name" value="DEAD_box_RNA_helicase"/>
</dbReference>
<dbReference type="EC" id="3.6.4.13" evidence="10"/>
<keyword evidence="1" id="KW-0547">Nucleotide-binding</keyword>
<evidence type="ECO:0000256" key="6">
    <source>
        <dbReference type="PROSITE-ProRule" id="PRU00552"/>
    </source>
</evidence>
<dbReference type="InterPro" id="IPR014001">
    <property type="entry name" value="Helicase_ATP-bd"/>
</dbReference>
<keyword evidence="11" id="KW-1185">Reference proteome</keyword>
<dbReference type="InterPro" id="IPR014014">
    <property type="entry name" value="RNA_helicase_DEAD_Q_motif"/>
</dbReference>
<evidence type="ECO:0000256" key="3">
    <source>
        <dbReference type="ARBA" id="ARBA00022806"/>
    </source>
</evidence>
<dbReference type="PROSITE" id="PS51192">
    <property type="entry name" value="HELICASE_ATP_BIND_1"/>
    <property type="match status" value="1"/>
</dbReference>
<dbReference type="InterPro" id="IPR027417">
    <property type="entry name" value="P-loop_NTPase"/>
</dbReference>
<dbReference type="SUPFAM" id="SSF52540">
    <property type="entry name" value="P-loop containing nucleoside triphosphate hydrolases"/>
    <property type="match status" value="1"/>
</dbReference>
<dbReference type="PANTHER" id="PTHR47959:SF13">
    <property type="entry name" value="ATP-DEPENDENT RNA HELICASE RHLE"/>
    <property type="match status" value="1"/>
</dbReference>
<evidence type="ECO:0000259" key="9">
    <source>
        <dbReference type="PROSITE" id="PS51195"/>
    </source>
</evidence>
<dbReference type="GO" id="GO:0003676">
    <property type="term" value="F:nucleic acid binding"/>
    <property type="evidence" value="ECO:0007669"/>
    <property type="project" value="InterPro"/>
</dbReference>
<dbReference type="GO" id="GO:0005524">
    <property type="term" value="F:ATP binding"/>
    <property type="evidence" value="ECO:0007669"/>
    <property type="project" value="UniProtKB-KW"/>
</dbReference>
<feature type="domain" description="Helicase ATP-binding" evidence="7">
    <location>
        <begin position="35"/>
        <end position="210"/>
    </location>
</feature>
<dbReference type="OrthoDB" id="9805696at2"/>
<dbReference type="Pfam" id="PF00270">
    <property type="entry name" value="DEAD"/>
    <property type="match status" value="1"/>
</dbReference>
<dbReference type="Gene3D" id="3.40.50.300">
    <property type="entry name" value="P-loop containing nucleotide triphosphate hydrolases"/>
    <property type="match status" value="2"/>
</dbReference>
<evidence type="ECO:0000256" key="1">
    <source>
        <dbReference type="ARBA" id="ARBA00022741"/>
    </source>
</evidence>
<keyword evidence="4" id="KW-0067">ATP-binding</keyword>
<dbReference type="InterPro" id="IPR011545">
    <property type="entry name" value="DEAD/DEAH_box_helicase_dom"/>
</dbReference>
<evidence type="ECO:0000256" key="4">
    <source>
        <dbReference type="ARBA" id="ARBA00022840"/>
    </source>
</evidence>
<keyword evidence="2 10" id="KW-0378">Hydrolase</keyword>
<dbReference type="CDD" id="cd00268">
    <property type="entry name" value="DEADc"/>
    <property type="match status" value="1"/>
</dbReference>
<dbReference type="SMART" id="SM00487">
    <property type="entry name" value="DEXDc"/>
    <property type="match status" value="1"/>
</dbReference>
<dbReference type="AlphaFoldDB" id="A0A7W9BQ99"/>
<comment type="similarity">
    <text evidence="5">Belongs to the DEAD box helicase family.</text>
</comment>
<comment type="caution">
    <text evidence="10">The sequence shown here is derived from an EMBL/GenBank/DDBJ whole genome shotgun (WGS) entry which is preliminary data.</text>
</comment>
<feature type="short sequence motif" description="Q motif" evidence="6">
    <location>
        <begin position="4"/>
        <end position="32"/>
    </location>
</feature>
<evidence type="ECO:0000313" key="10">
    <source>
        <dbReference type="EMBL" id="MBB5728020.1"/>
    </source>
</evidence>
<dbReference type="InterPro" id="IPR001650">
    <property type="entry name" value="Helicase_C-like"/>
</dbReference>
<dbReference type="PROSITE" id="PS51194">
    <property type="entry name" value="HELICASE_CTER"/>
    <property type="match status" value="1"/>
</dbReference>
<evidence type="ECO:0000256" key="2">
    <source>
        <dbReference type="ARBA" id="ARBA00022801"/>
    </source>
</evidence>
<dbReference type="EMBL" id="JACIJR010000001">
    <property type="protein sequence ID" value="MBB5728020.1"/>
    <property type="molecule type" value="Genomic_DNA"/>
</dbReference>
<dbReference type="RefSeq" id="WP_157175005.1">
    <property type="nucleotide sequence ID" value="NZ_BMJP01000001.1"/>
</dbReference>
<gene>
    <name evidence="10" type="ORF">FHS99_000476</name>
</gene>
<feature type="domain" description="Helicase C-terminal" evidence="8">
    <location>
        <begin position="221"/>
        <end position="383"/>
    </location>
</feature>
<protein>
    <submittedName>
        <fullName evidence="10">ATP-dependent RNA helicase RhlE</fullName>
        <ecNumber evidence="10">3.6.4.13</ecNumber>
    </submittedName>
</protein>
<evidence type="ECO:0000259" key="8">
    <source>
        <dbReference type="PROSITE" id="PS51194"/>
    </source>
</evidence>
<dbReference type="PANTHER" id="PTHR47959">
    <property type="entry name" value="ATP-DEPENDENT RNA HELICASE RHLE-RELATED"/>
    <property type="match status" value="1"/>
</dbReference>
<evidence type="ECO:0000313" key="11">
    <source>
        <dbReference type="Proteomes" id="UP000546701"/>
    </source>
</evidence>
<dbReference type="CDD" id="cd18787">
    <property type="entry name" value="SF2_C_DEAD"/>
    <property type="match status" value="1"/>
</dbReference>
<name>A0A7W9BQ99_9SPHN</name>
<feature type="domain" description="DEAD-box RNA helicase Q" evidence="9">
    <location>
        <begin position="4"/>
        <end position="32"/>
    </location>
</feature>
<dbReference type="Proteomes" id="UP000546701">
    <property type="component" value="Unassembled WGS sequence"/>
</dbReference>
<evidence type="ECO:0000259" key="7">
    <source>
        <dbReference type="PROSITE" id="PS51192"/>
    </source>
</evidence>
<dbReference type="InterPro" id="IPR044742">
    <property type="entry name" value="DEAD/DEAH_RhlB"/>
</dbReference>
<dbReference type="SMART" id="SM00490">
    <property type="entry name" value="HELICc"/>
    <property type="match status" value="1"/>
</dbReference>
<accession>A0A7W9BQ99</accession>